<dbReference type="OrthoDB" id="8307549at2"/>
<keyword evidence="2" id="KW-1133">Transmembrane helix</keyword>
<dbReference type="EMBL" id="CP072167">
    <property type="protein sequence ID" value="QYA07244.1"/>
    <property type="molecule type" value="Genomic_DNA"/>
</dbReference>
<keyword evidence="2" id="KW-0472">Membrane</keyword>
<accession>A0A4D7DSS6</accession>
<protein>
    <submittedName>
        <fullName evidence="3">Uncharacterized protein</fullName>
    </submittedName>
</protein>
<sequence length="102" mass="11935">MEQYSFLADLLQTFRMMSDSVKVLLIYMPGILFISSYAIYLHHLRHVLARQIEVRPYTILPPEKTSRERVADTLRSLEKHMPRAEEQRVSRDGGMKAGDEVR</sequence>
<dbReference type="AlphaFoldDB" id="A0A4D7DSS6"/>
<dbReference type="KEGG" id="alf:CFBP5473_04930"/>
<name>A0A4D7DSS6_9HYPH</name>
<dbReference type="RefSeq" id="WP_027674272.1">
    <property type="nucleotide sequence ID" value="NZ_CP039691.1"/>
</dbReference>
<evidence type="ECO:0000313" key="4">
    <source>
        <dbReference type="EMBL" id="QYA07244.1"/>
    </source>
</evidence>
<dbReference type="Proteomes" id="UP000298664">
    <property type="component" value="Chromosome Circular"/>
</dbReference>
<keyword evidence="2" id="KW-0812">Transmembrane</keyword>
<evidence type="ECO:0000256" key="2">
    <source>
        <dbReference type="SAM" id="Phobius"/>
    </source>
</evidence>
<reference evidence="3 6" key="1">
    <citation type="submission" date="2019-04" db="EMBL/GenBank/DDBJ databases">
        <title>Complete genome sequence of Agrobacterium larrymoorei CFBP5473.</title>
        <authorList>
            <person name="Haryono M."/>
            <person name="Chou L."/>
            <person name="Lin Y.-C."/>
            <person name="Lai E.-M."/>
            <person name="Kuo C.-H."/>
        </authorList>
    </citation>
    <scope>NUCLEOTIDE SEQUENCE [LARGE SCALE GENOMIC DNA]</scope>
    <source>
        <strain evidence="3 6">CFBP5473</strain>
    </source>
</reference>
<feature type="transmembrane region" description="Helical" evidence="2">
    <location>
        <begin position="20"/>
        <end position="41"/>
    </location>
</feature>
<organism evidence="3 6">
    <name type="scientific">Agrobacterium larrymoorei</name>
    <dbReference type="NCBI Taxonomy" id="160699"/>
    <lineage>
        <taxon>Bacteria</taxon>
        <taxon>Pseudomonadati</taxon>
        <taxon>Pseudomonadota</taxon>
        <taxon>Alphaproteobacteria</taxon>
        <taxon>Hyphomicrobiales</taxon>
        <taxon>Rhizobiaceae</taxon>
        <taxon>Rhizobium/Agrobacterium group</taxon>
        <taxon>Agrobacterium</taxon>
    </lineage>
</organism>
<dbReference type="EMBL" id="CP124733">
    <property type="protein sequence ID" value="WHA42015.1"/>
    <property type="molecule type" value="Genomic_DNA"/>
</dbReference>
<feature type="region of interest" description="Disordered" evidence="1">
    <location>
        <begin position="77"/>
        <end position="102"/>
    </location>
</feature>
<keyword evidence="7" id="KW-1185">Reference proteome</keyword>
<evidence type="ECO:0000256" key="1">
    <source>
        <dbReference type="SAM" id="MobiDB-lite"/>
    </source>
</evidence>
<dbReference type="Proteomes" id="UP000826513">
    <property type="component" value="Chromosome 1"/>
</dbReference>
<dbReference type="Proteomes" id="UP000298545">
    <property type="component" value="Chromosome circular"/>
</dbReference>
<dbReference type="EMBL" id="CP039691">
    <property type="protein sequence ID" value="QCI97322.1"/>
    <property type="molecule type" value="Genomic_DNA"/>
</dbReference>
<evidence type="ECO:0000313" key="6">
    <source>
        <dbReference type="Proteomes" id="UP000298545"/>
    </source>
</evidence>
<evidence type="ECO:0000313" key="3">
    <source>
        <dbReference type="EMBL" id="QCI97322.1"/>
    </source>
</evidence>
<evidence type="ECO:0000313" key="5">
    <source>
        <dbReference type="EMBL" id="WHA42015.1"/>
    </source>
</evidence>
<reference evidence="4 7" key="2">
    <citation type="submission" date="2021-03" db="EMBL/GenBank/DDBJ databases">
        <title>Rapid diversification of plasmids in a genus of pathogenic and nitrogen fixing bacteria.</title>
        <authorList>
            <person name="Weisberg A.J."/>
            <person name="Miller M."/>
            <person name="Ream W."/>
            <person name="Grunwald N.J."/>
            <person name="Chang J.H."/>
        </authorList>
    </citation>
    <scope>NUCLEOTIDE SEQUENCE [LARGE SCALE GENOMIC DNA]</scope>
    <source>
        <strain evidence="4 7">AF3.44</strain>
    </source>
</reference>
<gene>
    <name evidence="3" type="ORF">CFBP5473_04930</name>
    <name evidence="5" type="ORF">CFBP5477_005130</name>
    <name evidence="4" type="ORF">J5285_00470</name>
</gene>
<reference evidence="5" key="3">
    <citation type="submission" date="2023-05" db="EMBL/GenBank/DDBJ databases">
        <title>Complete genome sequence of Agrobacterium larrymoorei CFBP5477.</title>
        <authorList>
            <person name="Yen H.-C."/>
            <person name="Chou L."/>
            <person name="Lin Y.-C."/>
            <person name="Lai E.-M."/>
            <person name="Kuo C.-H."/>
        </authorList>
    </citation>
    <scope>NUCLEOTIDE SEQUENCE</scope>
    <source>
        <strain evidence="5">CFBP5477</strain>
    </source>
</reference>
<evidence type="ECO:0000313" key="7">
    <source>
        <dbReference type="Proteomes" id="UP000826513"/>
    </source>
</evidence>
<proteinExistence type="predicted"/>